<proteinExistence type="predicted"/>
<comment type="caution">
    <text evidence="1">The sequence shown here is derived from an EMBL/GenBank/DDBJ whole genome shotgun (WGS) entry which is preliminary data.</text>
</comment>
<keyword evidence="2" id="KW-1185">Reference proteome</keyword>
<sequence>MFKPFVALTSAAGLLLSLLRGSAPAISLLLVLAFQRADRIGSSSCQSVLPSNQLLNLFLTLTQSTATSCFEHTPREPNLSHDMCLMSQNVLHRYGDPCVIPGFWSIPALDSKYAVPAHLPNPPSPPHQPHLYIYQQ</sequence>
<gene>
    <name evidence="1" type="ORF">JOB18_029037</name>
</gene>
<evidence type="ECO:0000313" key="1">
    <source>
        <dbReference type="EMBL" id="KAG7482734.1"/>
    </source>
</evidence>
<protein>
    <submittedName>
        <fullName evidence="1">Uncharacterized protein</fullName>
    </submittedName>
</protein>
<dbReference type="EMBL" id="JAGKHQ010000019">
    <property type="protein sequence ID" value="KAG7482734.1"/>
    <property type="molecule type" value="Genomic_DNA"/>
</dbReference>
<reference evidence="1 2" key="1">
    <citation type="journal article" date="2021" name="Sci. Rep.">
        <title>Chromosome anchoring in Senegalese sole (Solea senegalensis) reveals sex-associated markers and genome rearrangements in flatfish.</title>
        <authorList>
            <person name="Guerrero-Cozar I."/>
            <person name="Gomez-Garrido J."/>
            <person name="Berbel C."/>
            <person name="Martinez-Blanch J.F."/>
            <person name="Alioto T."/>
            <person name="Claros M.G."/>
            <person name="Gagnaire P.A."/>
            <person name="Manchado M."/>
        </authorList>
    </citation>
    <scope>NUCLEOTIDE SEQUENCE [LARGE SCALE GENOMIC DNA]</scope>
    <source>
        <strain evidence="1">Sse05_10M</strain>
    </source>
</reference>
<accession>A0AAV6Q6Q7</accession>
<dbReference type="AlphaFoldDB" id="A0AAV6Q6Q7"/>
<dbReference type="Proteomes" id="UP000693946">
    <property type="component" value="Linkage Group LG7"/>
</dbReference>
<organism evidence="1 2">
    <name type="scientific">Solea senegalensis</name>
    <name type="common">Senegalese sole</name>
    <dbReference type="NCBI Taxonomy" id="28829"/>
    <lineage>
        <taxon>Eukaryota</taxon>
        <taxon>Metazoa</taxon>
        <taxon>Chordata</taxon>
        <taxon>Craniata</taxon>
        <taxon>Vertebrata</taxon>
        <taxon>Euteleostomi</taxon>
        <taxon>Actinopterygii</taxon>
        <taxon>Neopterygii</taxon>
        <taxon>Teleostei</taxon>
        <taxon>Neoteleostei</taxon>
        <taxon>Acanthomorphata</taxon>
        <taxon>Carangaria</taxon>
        <taxon>Pleuronectiformes</taxon>
        <taxon>Pleuronectoidei</taxon>
        <taxon>Soleidae</taxon>
        <taxon>Solea</taxon>
    </lineage>
</organism>
<evidence type="ECO:0000313" key="2">
    <source>
        <dbReference type="Proteomes" id="UP000693946"/>
    </source>
</evidence>
<name>A0AAV6Q6Q7_SOLSE</name>